<evidence type="ECO:0000256" key="2">
    <source>
        <dbReference type="ARBA" id="ARBA00011375"/>
    </source>
</evidence>
<dbReference type="Proteomes" id="UP001566132">
    <property type="component" value="Unassembled WGS sequence"/>
</dbReference>
<comment type="caution">
    <text evidence="11">The sequence shown here is derived from an EMBL/GenBank/DDBJ whole genome shotgun (WGS) entry which is preliminary data.</text>
</comment>
<comment type="subcellular location">
    <subcellularLocation>
        <location evidence="1">Cytoplasm</location>
        <location evidence="1">Cytoskeleton</location>
    </subcellularLocation>
</comment>
<evidence type="ECO:0000313" key="11">
    <source>
        <dbReference type="EMBL" id="KAL1502725.1"/>
    </source>
</evidence>
<evidence type="ECO:0000256" key="10">
    <source>
        <dbReference type="SAM" id="Phobius"/>
    </source>
</evidence>
<keyword evidence="4" id="KW-0677">Repeat</keyword>
<gene>
    <name evidence="11" type="ORF">ABEB36_007828</name>
</gene>
<keyword evidence="10" id="KW-1133">Transmembrane helix</keyword>
<keyword evidence="12" id="KW-1185">Reference proteome</keyword>
<dbReference type="Gene3D" id="1.25.40.10">
    <property type="entry name" value="Tetratricopeptide repeat domain"/>
    <property type="match status" value="2"/>
</dbReference>
<dbReference type="Pfam" id="PF21033">
    <property type="entry name" value="RMD1-3"/>
    <property type="match status" value="1"/>
</dbReference>
<evidence type="ECO:0000256" key="4">
    <source>
        <dbReference type="ARBA" id="ARBA00022737"/>
    </source>
</evidence>
<keyword evidence="9" id="KW-0175">Coiled coil</keyword>
<dbReference type="GO" id="GO:0005856">
    <property type="term" value="C:cytoskeleton"/>
    <property type="evidence" value="ECO:0007669"/>
    <property type="project" value="UniProtKB-SubCell"/>
</dbReference>
<dbReference type="EMBL" id="JBDJPC010000005">
    <property type="protein sequence ID" value="KAL1502725.1"/>
    <property type="molecule type" value="Genomic_DNA"/>
</dbReference>
<evidence type="ECO:0000256" key="3">
    <source>
        <dbReference type="ARBA" id="ARBA00022490"/>
    </source>
</evidence>
<keyword evidence="10" id="KW-0812">Transmembrane</keyword>
<accession>A0ABD1EV99</accession>
<keyword evidence="5" id="KW-0802">TPR repeat</keyword>
<evidence type="ECO:0000256" key="8">
    <source>
        <dbReference type="ARBA" id="ARBA00041958"/>
    </source>
</evidence>
<name>A0ABD1EV99_HYPHA</name>
<dbReference type="AlphaFoldDB" id="A0ABD1EV99"/>
<reference evidence="11 12" key="1">
    <citation type="submission" date="2024-05" db="EMBL/GenBank/DDBJ databases">
        <title>Genetic variation in Jamaican populations of the coffee berry borer (Hypothenemus hampei).</title>
        <authorList>
            <person name="Errbii M."/>
            <person name="Myrie A."/>
        </authorList>
    </citation>
    <scope>NUCLEOTIDE SEQUENCE [LARGE SCALE GENOMIC DNA]</scope>
    <source>
        <strain evidence="11">JA-Hopewell-2020-01-JO</strain>
        <tissue evidence="11">Whole body</tissue>
    </source>
</reference>
<organism evidence="11 12">
    <name type="scientific">Hypothenemus hampei</name>
    <name type="common">Coffee berry borer</name>
    <dbReference type="NCBI Taxonomy" id="57062"/>
    <lineage>
        <taxon>Eukaryota</taxon>
        <taxon>Metazoa</taxon>
        <taxon>Ecdysozoa</taxon>
        <taxon>Arthropoda</taxon>
        <taxon>Hexapoda</taxon>
        <taxon>Insecta</taxon>
        <taxon>Pterygota</taxon>
        <taxon>Neoptera</taxon>
        <taxon>Endopterygota</taxon>
        <taxon>Coleoptera</taxon>
        <taxon>Polyphaga</taxon>
        <taxon>Cucujiformia</taxon>
        <taxon>Curculionidae</taxon>
        <taxon>Scolytinae</taxon>
        <taxon>Hypothenemus</taxon>
    </lineage>
</organism>
<protein>
    <recommendedName>
        <fullName evidence="7">Regulator of microtubule dynamics protein 1</fullName>
    </recommendedName>
    <alternativeName>
        <fullName evidence="8">Protein FAM82B</fullName>
    </alternativeName>
</protein>
<evidence type="ECO:0000256" key="1">
    <source>
        <dbReference type="ARBA" id="ARBA00004245"/>
    </source>
</evidence>
<dbReference type="InterPro" id="IPR011990">
    <property type="entry name" value="TPR-like_helical_dom_sf"/>
</dbReference>
<sequence length="362" mass="41210">MSQKYAKSIIIASGAAVLGVIGAAGMYLIEQYRRDKMRNVFAKDLARLEKEMTKLKLEVQQLQSERQSKRSNRLKKSDKQIAVKANSILSATTDDYLSASNFDSSDLEFFDLSDDDTVSLVDSNASALETLLKDLDQKLDLGNVADVEEALQRLEDLCLEYPNNPDLLYRIGKAHHKVADASNNPDFIRERLTKGIEACKSALNVAPEHAEVHKWYAVLIGSRTNFVPIQEKLNEGRLFKFHVDKAVSINPDDYSLHYMLGRFSYDVAGLKWYEKKVAAAFFGEPPNATYEEACAHFLEAERLAKFDWKDNRLMIAKCKIALNEYGEAIQWLEKAKTSRTTSLDEKIDVEIEDLIKKYEKYR</sequence>
<feature type="transmembrane region" description="Helical" evidence="10">
    <location>
        <begin position="6"/>
        <end position="29"/>
    </location>
</feature>
<dbReference type="PANTHER" id="PTHR16056:SF16">
    <property type="entry name" value="REGULATOR OF MICROTUBULE DYNAMICS PROTEIN 1"/>
    <property type="match status" value="1"/>
</dbReference>
<proteinExistence type="predicted"/>
<evidence type="ECO:0000256" key="5">
    <source>
        <dbReference type="ARBA" id="ARBA00022803"/>
    </source>
</evidence>
<keyword evidence="3" id="KW-0963">Cytoplasm</keyword>
<feature type="coiled-coil region" evidence="9">
    <location>
        <begin position="38"/>
        <end position="72"/>
    </location>
</feature>
<evidence type="ECO:0000256" key="6">
    <source>
        <dbReference type="ARBA" id="ARBA00023212"/>
    </source>
</evidence>
<evidence type="ECO:0000256" key="7">
    <source>
        <dbReference type="ARBA" id="ARBA00039966"/>
    </source>
</evidence>
<dbReference type="InterPro" id="IPR049039">
    <property type="entry name" value="RMD1-3_a_helical_rpt"/>
</dbReference>
<keyword evidence="6" id="KW-0206">Cytoskeleton</keyword>
<evidence type="ECO:0000256" key="9">
    <source>
        <dbReference type="SAM" id="Coils"/>
    </source>
</evidence>
<keyword evidence="10" id="KW-0472">Membrane</keyword>
<evidence type="ECO:0000313" key="12">
    <source>
        <dbReference type="Proteomes" id="UP001566132"/>
    </source>
</evidence>
<comment type="subunit">
    <text evidence="2">Interacts with microtubules.</text>
</comment>
<dbReference type="PANTHER" id="PTHR16056">
    <property type="entry name" value="REGULATOR OF MICROTUBULE DYNAMICS PROTEIN"/>
    <property type="match status" value="1"/>
</dbReference>
<dbReference type="SUPFAM" id="SSF48452">
    <property type="entry name" value="TPR-like"/>
    <property type="match status" value="1"/>
</dbReference>